<keyword evidence="4" id="KW-0378">Hydrolase</keyword>
<feature type="region of interest" description="Disordered" evidence="3">
    <location>
        <begin position="1"/>
        <end position="57"/>
    </location>
</feature>
<accession>A0A423UCN7</accession>
<dbReference type="AlphaFoldDB" id="A0A423UCN7"/>
<dbReference type="PANTHER" id="PTHR34039">
    <property type="entry name" value="UPF0102 PROTEIN YRAN"/>
    <property type="match status" value="1"/>
</dbReference>
<dbReference type="CDD" id="cd20736">
    <property type="entry name" value="PoNe_Nuclease"/>
    <property type="match status" value="1"/>
</dbReference>
<evidence type="ECO:0000256" key="3">
    <source>
        <dbReference type="SAM" id="MobiDB-lite"/>
    </source>
</evidence>
<dbReference type="GO" id="GO:0003676">
    <property type="term" value="F:nucleic acid binding"/>
    <property type="evidence" value="ECO:0007669"/>
    <property type="project" value="InterPro"/>
</dbReference>
<feature type="compositionally biased region" description="Basic residues" evidence="3">
    <location>
        <begin position="1"/>
        <end position="10"/>
    </location>
</feature>
<protein>
    <recommendedName>
        <fullName evidence="2">UPF0102 protein BMONG18_1417</fullName>
    </recommendedName>
</protein>
<evidence type="ECO:0000313" key="5">
    <source>
        <dbReference type="Proteomes" id="UP000285266"/>
    </source>
</evidence>
<sequence length="172" mass="19246">MTRETRRRPRDHGELVPMNATTGSIGNLSNLSTIGNVGTTDRPNPTPSSSRAPSEPHALGVWGERFARDWLEQRGWSFLDANWQTRYGELDLVMLDPARTLVFVEVKTRRTTRYGTPQEAVTAHKRLALRRAGAQWLLDPDHRIRHAGVRFDVVALTVTAPSPIVTHLSGAF</sequence>
<dbReference type="InterPro" id="IPR011856">
    <property type="entry name" value="tRNA_endonuc-like_dom_sf"/>
</dbReference>
<dbReference type="NCBIfam" id="TIGR00252">
    <property type="entry name" value="YraN family protein"/>
    <property type="match status" value="1"/>
</dbReference>
<organism evidence="4 5">
    <name type="scientific">Bifidobacterium mongoliense</name>
    <dbReference type="NCBI Taxonomy" id="518643"/>
    <lineage>
        <taxon>Bacteria</taxon>
        <taxon>Bacillati</taxon>
        <taxon>Actinomycetota</taxon>
        <taxon>Actinomycetes</taxon>
        <taxon>Bifidobacteriales</taxon>
        <taxon>Bifidobacteriaceae</taxon>
        <taxon>Bifidobacterium</taxon>
    </lineage>
</organism>
<dbReference type="EMBL" id="QRAJ01000009">
    <property type="protein sequence ID" value="ROT86457.1"/>
    <property type="molecule type" value="Genomic_DNA"/>
</dbReference>
<dbReference type="HAMAP" id="MF_00048">
    <property type="entry name" value="UPF0102"/>
    <property type="match status" value="1"/>
</dbReference>
<name>A0A423UCN7_9BIFI</name>
<dbReference type="Proteomes" id="UP000285266">
    <property type="component" value="Unassembled WGS sequence"/>
</dbReference>
<feature type="compositionally biased region" description="Polar residues" evidence="3">
    <location>
        <begin position="19"/>
        <end position="52"/>
    </location>
</feature>
<evidence type="ECO:0000256" key="1">
    <source>
        <dbReference type="ARBA" id="ARBA00006738"/>
    </source>
</evidence>
<comment type="similarity">
    <text evidence="1 2">Belongs to the UPF0102 family.</text>
</comment>
<dbReference type="SUPFAM" id="SSF52980">
    <property type="entry name" value="Restriction endonuclease-like"/>
    <property type="match status" value="1"/>
</dbReference>
<dbReference type="Gene3D" id="3.40.1350.10">
    <property type="match status" value="1"/>
</dbReference>
<evidence type="ECO:0000313" key="4">
    <source>
        <dbReference type="EMBL" id="ROT86457.1"/>
    </source>
</evidence>
<dbReference type="InterPro" id="IPR011335">
    <property type="entry name" value="Restrct_endonuc-II-like"/>
</dbReference>
<reference evidence="4 5" key="1">
    <citation type="submission" date="2018-07" db="EMBL/GenBank/DDBJ databases">
        <title>The role of parmesan cheese in vectoring bovine microbiota.</title>
        <authorList>
            <person name="Lugli G.A."/>
            <person name="Milani C."/>
        </authorList>
    </citation>
    <scope>NUCLEOTIDE SEQUENCE [LARGE SCALE GENOMIC DNA]</scope>
    <source>
        <strain evidence="4 5">BMONG18</strain>
    </source>
</reference>
<dbReference type="NCBIfam" id="NF009150">
    <property type="entry name" value="PRK12497.1-3"/>
    <property type="match status" value="1"/>
</dbReference>
<proteinExistence type="inferred from homology"/>
<gene>
    <name evidence="4" type="ORF">BMONG18_1417</name>
</gene>
<dbReference type="InterPro" id="IPR003509">
    <property type="entry name" value="UPF0102_YraN-like"/>
</dbReference>
<dbReference type="PANTHER" id="PTHR34039:SF1">
    <property type="entry name" value="UPF0102 PROTEIN YRAN"/>
    <property type="match status" value="1"/>
</dbReference>
<dbReference type="Pfam" id="PF02021">
    <property type="entry name" value="UPF0102"/>
    <property type="match status" value="1"/>
</dbReference>
<keyword evidence="4" id="KW-0540">Nuclease</keyword>
<comment type="caution">
    <text evidence="4">The sequence shown here is derived from an EMBL/GenBank/DDBJ whole genome shotgun (WGS) entry which is preliminary data.</text>
</comment>
<keyword evidence="4" id="KW-0255">Endonuclease</keyword>
<evidence type="ECO:0000256" key="2">
    <source>
        <dbReference type="HAMAP-Rule" id="MF_00048"/>
    </source>
</evidence>
<dbReference type="NCBIfam" id="NF009154">
    <property type="entry name" value="PRK12497.3-3"/>
    <property type="match status" value="1"/>
</dbReference>
<dbReference type="GO" id="GO:0004519">
    <property type="term" value="F:endonuclease activity"/>
    <property type="evidence" value="ECO:0007669"/>
    <property type="project" value="UniProtKB-KW"/>
</dbReference>